<feature type="region of interest" description="Disordered" evidence="1">
    <location>
        <begin position="51"/>
        <end position="71"/>
    </location>
</feature>
<evidence type="ECO:0000256" key="1">
    <source>
        <dbReference type="SAM" id="MobiDB-lite"/>
    </source>
</evidence>
<keyword evidence="3" id="KW-1185">Reference proteome</keyword>
<proteinExistence type="predicted"/>
<dbReference type="Proteomes" id="UP000321570">
    <property type="component" value="Unassembled WGS sequence"/>
</dbReference>
<sequence length="114" mass="12572">SIATVSHISDENRPQSPVIPLPPIVLSTATPVKAANGNMKLHPKVRNSAKVTNLTHPRKSSMPKVVPARHISDPTVPRQQFILKSFLLDHQTNQICHLKRHKKGCCIFVPPPSP</sequence>
<dbReference type="AlphaFoldDB" id="A0A564Y7N6"/>
<organism evidence="2 3">
    <name type="scientific">Hymenolepis diminuta</name>
    <name type="common">Rat tapeworm</name>
    <dbReference type="NCBI Taxonomy" id="6216"/>
    <lineage>
        <taxon>Eukaryota</taxon>
        <taxon>Metazoa</taxon>
        <taxon>Spiralia</taxon>
        <taxon>Lophotrochozoa</taxon>
        <taxon>Platyhelminthes</taxon>
        <taxon>Cestoda</taxon>
        <taxon>Eucestoda</taxon>
        <taxon>Cyclophyllidea</taxon>
        <taxon>Hymenolepididae</taxon>
        <taxon>Hymenolepis</taxon>
    </lineage>
</organism>
<protein>
    <submittedName>
        <fullName evidence="2">Uncharacterized protein</fullName>
    </submittedName>
</protein>
<name>A0A564Y7N6_HYMDI</name>
<feature type="non-terminal residue" evidence="2">
    <location>
        <position position="1"/>
    </location>
</feature>
<evidence type="ECO:0000313" key="2">
    <source>
        <dbReference type="EMBL" id="VUZ43315.1"/>
    </source>
</evidence>
<accession>A0A564Y7N6</accession>
<evidence type="ECO:0000313" key="3">
    <source>
        <dbReference type="Proteomes" id="UP000321570"/>
    </source>
</evidence>
<reference evidence="2 3" key="1">
    <citation type="submission" date="2019-07" db="EMBL/GenBank/DDBJ databases">
        <authorList>
            <person name="Jastrzebski P J."/>
            <person name="Paukszto L."/>
            <person name="Jastrzebski P J."/>
        </authorList>
    </citation>
    <scope>NUCLEOTIDE SEQUENCE [LARGE SCALE GENOMIC DNA]</scope>
    <source>
        <strain evidence="2 3">WMS-il1</strain>
    </source>
</reference>
<dbReference type="EMBL" id="CABIJS010000111">
    <property type="protein sequence ID" value="VUZ43315.1"/>
    <property type="molecule type" value="Genomic_DNA"/>
</dbReference>
<gene>
    <name evidence="2" type="ORF">WMSIL1_LOCUS3629</name>
</gene>